<dbReference type="InterPro" id="IPR009056">
    <property type="entry name" value="Cyt_c-like_dom"/>
</dbReference>
<name>A0ABW2UKB9_9RHOB</name>
<gene>
    <name evidence="5" type="ORF">ACFQXB_06680</name>
</gene>
<evidence type="ECO:0000259" key="4">
    <source>
        <dbReference type="Pfam" id="PF00034"/>
    </source>
</evidence>
<keyword evidence="6" id="KW-1185">Reference proteome</keyword>
<evidence type="ECO:0000256" key="3">
    <source>
        <dbReference type="ARBA" id="ARBA00023004"/>
    </source>
</evidence>
<dbReference type="InterPro" id="IPR036909">
    <property type="entry name" value="Cyt_c-like_dom_sf"/>
</dbReference>
<sequence length="136" mass="14154">MQIQHVALIALGTVLAIAGCSEGRRNVDGHTLYTDYCAACHGDSGRGDGHLAASLTPPPADLTTLSARNGGQFPMLAMMAKVYGYAEGRGGGGGPMPEFGPLLQGELILIETEDGLVTPTPEKLVALADHVRSLQR</sequence>
<keyword evidence="1" id="KW-0349">Heme</keyword>
<dbReference type="EMBL" id="JBHTFQ010000003">
    <property type="protein sequence ID" value="MFC7703874.1"/>
    <property type="molecule type" value="Genomic_DNA"/>
</dbReference>
<protein>
    <submittedName>
        <fullName evidence="5">C-type cytochrome</fullName>
    </submittedName>
</protein>
<reference evidence="6" key="1">
    <citation type="journal article" date="2019" name="Int. J. Syst. Evol. Microbiol.">
        <title>The Global Catalogue of Microorganisms (GCM) 10K type strain sequencing project: providing services to taxonomists for standard genome sequencing and annotation.</title>
        <authorList>
            <consortium name="The Broad Institute Genomics Platform"/>
            <consortium name="The Broad Institute Genome Sequencing Center for Infectious Disease"/>
            <person name="Wu L."/>
            <person name="Ma J."/>
        </authorList>
    </citation>
    <scope>NUCLEOTIDE SEQUENCE [LARGE SCALE GENOMIC DNA]</scope>
    <source>
        <strain evidence="6">CGMCC 1.12750</strain>
    </source>
</reference>
<evidence type="ECO:0000256" key="2">
    <source>
        <dbReference type="ARBA" id="ARBA00022723"/>
    </source>
</evidence>
<dbReference type="Pfam" id="PF00034">
    <property type="entry name" value="Cytochrom_C"/>
    <property type="match status" value="1"/>
</dbReference>
<organism evidence="5 6">
    <name type="scientific">Plastorhodobacter daqingensis</name>
    <dbReference type="NCBI Taxonomy" id="1387281"/>
    <lineage>
        <taxon>Bacteria</taxon>
        <taxon>Pseudomonadati</taxon>
        <taxon>Pseudomonadota</taxon>
        <taxon>Alphaproteobacteria</taxon>
        <taxon>Rhodobacterales</taxon>
        <taxon>Paracoccaceae</taxon>
        <taxon>Plastorhodobacter</taxon>
    </lineage>
</organism>
<proteinExistence type="predicted"/>
<feature type="domain" description="Cytochrome c" evidence="4">
    <location>
        <begin position="28"/>
        <end position="102"/>
    </location>
</feature>
<evidence type="ECO:0000256" key="1">
    <source>
        <dbReference type="ARBA" id="ARBA00022617"/>
    </source>
</evidence>
<keyword evidence="2" id="KW-0479">Metal-binding</keyword>
<dbReference type="Proteomes" id="UP001596516">
    <property type="component" value="Unassembled WGS sequence"/>
</dbReference>
<accession>A0ABW2UKB9</accession>
<dbReference type="Gene3D" id="1.10.760.10">
    <property type="entry name" value="Cytochrome c-like domain"/>
    <property type="match status" value="1"/>
</dbReference>
<keyword evidence="3" id="KW-0408">Iron</keyword>
<evidence type="ECO:0000313" key="6">
    <source>
        <dbReference type="Proteomes" id="UP001596516"/>
    </source>
</evidence>
<dbReference type="SUPFAM" id="SSF46626">
    <property type="entry name" value="Cytochrome c"/>
    <property type="match status" value="1"/>
</dbReference>
<comment type="caution">
    <text evidence="5">The sequence shown here is derived from an EMBL/GenBank/DDBJ whole genome shotgun (WGS) entry which is preliminary data.</text>
</comment>
<dbReference type="RefSeq" id="WP_377401054.1">
    <property type="nucleotide sequence ID" value="NZ_JBHTFQ010000003.1"/>
</dbReference>
<evidence type="ECO:0000313" key="5">
    <source>
        <dbReference type="EMBL" id="MFC7703874.1"/>
    </source>
</evidence>